<dbReference type="EMBL" id="CP013232">
    <property type="protein sequence ID" value="AMO94962.1"/>
    <property type="molecule type" value="Genomic_DNA"/>
</dbReference>
<protein>
    <submittedName>
        <fullName evidence="3">Uncharacterized protein</fullName>
    </submittedName>
</protein>
<dbReference type="PATRIC" id="fig|158899.10.peg.2276"/>
<feature type="region of interest" description="Disordered" evidence="1">
    <location>
        <begin position="56"/>
        <end position="82"/>
    </location>
</feature>
<proteinExistence type="predicted"/>
<organism evidence="3">
    <name type="scientific">Collimonas fungivorans</name>
    <dbReference type="NCBI Taxonomy" id="158899"/>
    <lineage>
        <taxon>Bacteria</taxon>
        <taxon>Pseudomonadati</taxon>
        <taxon>Pseudomonadota</taxon>
        <taxon>Betaproteobacteria</taxon>
        <taxon>Burkholderiales</taxon>
        <taxon>Oxalobacteraceae</taxon>
        <taxon>Collimonas</taxon>
    </lineage>
</organism>
<evidence type="ECO:0000313" key="4">
    <source>
        <dbReference type="Proteomes" id="UP000072421"/>
    </source>
</evidence>
<sequence length="225" mass="23762">MFGVNGHWKLSKERKQEMSVAQKVFSGFCMIAAACLCFYLLTAADQPDSAELTLTSARQSDGAMPLPQSDAKFQSTADSSDEGNLRCADMALSNPYGRGASNCLNDPEPSVPAADGDAKILRAKLDLVWPCQGIQQPSAASSECTKINADAASLVRQLETLAERGDSQARTDLSNLVQSRKKSATGEYLDALAHAEARISHGSISGGIEAEKQISRPPPASADGA</sequence>
<dbReference type="AlphaFoldDB" id="A0A127PAX3"/>
<keyword evidence="2" id="KW-1133">Transmembrane helix</keyword>
<reference evidence="3 4" key="1">
    <citation type="submission" date="2015-11" db="EMBL/GenBank/DDBJ databases">
        <title>Exploring the genomic traits of fungus-feeding bacterial genus Collimonas.</title>
        <authorList>
            <person name="Song C."/>
            <person name="Schmidt R."/>
            <person name="de Jager V."/>
            <person name="Krzyzanowska D."/>
            <person name="Jongedijk E."/>
            <person name="Cankar K."/>
            <person name="Beekwilder J."/>
            <person name="van Veen A."/>
            <person name="de Boer W."/>
            <person name="van Veen J.A."/>
            <person name="Garbeva P."/>
        </authorList>
    </citation>
    <scope>NUCLEOTIDE SEQUENCE [LARGE SCALE GENOMIC DNA]</scope>
    <source>
        <strain evidence="3 4">Ter6</strain>
    </source>
</reference>
<name>A0A127PAX3_9BURK</name>
<feature type="region of interest" description="Disordered" evidence="1">
    <location>
        <begin position="203"/>
        <end position="225"/>
    </location>
</feature>
<accession>A0A127PAX3</accession>
<feature type="transmembrane region" description="Helical" evidence="2">
    <location>
        <begin position="20"/>
        <end position="41"/>
    </location>
</feature>
<feature type="compositionally biased region" description="Pro residues" evidence="1">
    <location>
        <begin position="216"/>
        <end position="225"/>
    </location>
</feature>
<dbReference type="Proteomes" id="UP000072421">
    <property type="component" value="Chromosome"/>
</dbReference>
<evidence type="ECO:0000256" key="1">
    <source>
        <dbReference type="SAM" id="MobiDB-lite"/>
    </source>
</evidence>
<keyword evidence="2" id="KW-0812">Transmembrane</keyword>
<evidence type="ECO:0000256" key="2">
    <source>
        <dbReference type="SAM" id="Phobius"/>
    </source>
</evidence>
<evidence type="ECO:0000313" key="3">
    <source>
        <dbReference type="EMBL" id="AMO94962.1"/>
    </source>
</evidence>
<keyword evidence="2" id="KW-0472">Membrane</keyword>
<gene>
    <name evidence="3" type="ORF">CFter6_2279</name>
</gene>